<sequence>MEKTPEIQDILDQLSRSTNTIDFHKPNKITNQIRAYRDFYNFNQADIDLHFGKLAINNKTVHVQIFKPKHHRATVFLLHGYLSHIGHLSHVIHDLNRQHFTVVSYDLQGHGLSSGKAASINTFYDYVATMEQLLEIIKKEMPGRLYLIGHSTGASIIIDYCLRHPAAYFDKIILVAPLIRSNHWYLSNFAFYLTKLVPFIKTIKRKFRENSSDKRFLHDLKYDPLQTTEIPLNWVKALIAWNKKINNYGSTKLPTFLIQGNQDKTVDWKYNLDLIQDKFENLQSVQIDNGRHELFNESEPIRKIVFKEIQEFLND</sequence>
<dbReference type="Proteomes" id="UP000618460">
    <property type="component" value="Unassembled WGS sequence"/>
</dbReference>
<proteinExistence type="predicted"/>
<accession>A0A917WYH3</accession>
<dbReference type="PANTHER" id="PTHR11614">
    <property type="entry name" value="PHOSPHOLIPASE-RELATED"/>
    <property type="match status" value="1"/>
</dbReference>
<dbReference type="Gene3D" id="3.40.50.1820">
    <property type="entry name" value="alpha/beta hydrolase"/>
    <property type="match status" value="1"/>
</dbReference>
<dbReference type="Pfam" id="PF12146">
    <property type="entry name" value="Hydrolase_4"/>
    <property type="match status" value="1"/>
</dbReference>
<comment type="caution">
    <text evidence="2">The sequence shown here is derived from an EMBL/GenBank/DDBJ whole genome shotgun (WGS) entry which is preliminary data.</text>
</comment>
<reference evidence="2" key="2">
    <citation type="submission" date="2020-09" db="EMBL/GenBank/DDBJ databases">
        <authorList>
            <person name="Sun Q."/>
            <person name="Zhou Y."/>
        </authorList>
    </citation>
    <scope>NUCLEOTIDE SEQUENCE</scope>
    <source>
        <strain evidence="2">CGMCC 1.6333</strain>
    </source>
</reference>
<evidence type="ECO:0000313" key="2">
    <source>
        <dbReference type="EMBL" id="GGM39910.1"/>
    </source>
</evidence>
<reference evidence="2" key="1">
    <citation type="journal article" date="2014" name="Int. J. Syst. Evol. Microbiol.">
        <title>Complete genome sequence of Corynebacterium casei LMG S-19264T (=DSM 44701T), isolated from a smear-ripened cheese.</title>
        <authorList>
            <consortium name="US DOE Joint Genome Institute (JGI-PGF)"/>
            <person name="Walter F."/>
            <person name="Albersmeier A."/>
            <person name="Kalinowski J."/>
            <person name="Ruckert C."/>
        </authorList>
    </citation>
    <scope>NUCLEOTIDE SEQUENCE</scope>
    <source>
        <strain evidence="2">CGMCC 1.6333</strain>
    </source>
</reference>
<name>A0A917WYH3_9BACI</name>
<keyword evidence="2" id="KW-0378">Hydrolase</keyword>
<dbReference type="RefSeq" id="WP_162879205.1">
    <property type="nucleotide sequence ID" value="NZ_BMLG01000021.1"/>
</dbReference>
<keyword evidence="3" id="KW-1185">Reference proteome</keyword>
<gene>
    <name evidence="2" type="ORF">GCM10011351_27560</name>
</gene>
<dbReference type="EMBL" id="BMLG01000021">
    <property type="protein sequence ID" value="GGM39910.1"/>
    <property type="molecule type" value="Genomic_DNA"/>
</dbReference>
<evidence type="ECO:0000259" key="1">
    <source>
        <dbReference type="Pfam" id="PF12146"/>
    </source>
</evidence>
<dbReference type="SUPFAM" id="SSF53474">
    <property type="entry name" value="alpha/beta-Hydrolases"/>
    <property type="match status" value="1"/>
</dbReference>
<evidence type="ECO:0000313" key="3">
    <source>
        <dbReference type="Proteomes" id="UP000618460"/>
    </source>
</evidence>
<dbReference type="GO" id="GO:0016787">
    <property type="term" value="F:hydrolase activity"/>
    <property type="evidence" value="ECO:0007669"/>
    <property type="project" value="UniProtKB-KW"/>
</dbReference>
<dbReference type="AlphaFoldDB" id="A0A917WYH3"/>
<dbReference type="InterPro" id="IPR029058">
    <property type="entry name" value="AB_hydrolase_fold"/>
</dbReference>
<protein>
    <submittedName>
        <fullName evidence="2">Alpha/beta hydrolase</fullName>
    </submittedName>
</protein>
<organism evidence="2 3">
    <name type="scientific">Paraliobacillus quinghaiensis</name>
    <dbReference type="NCBI Taxonomy" id="470815"/>
    <lineage>
        <taxon>Bacteria</taxon>
        <taxon>Bacillati</taxon>
        <taxon>Bacillota</taxon>
        <taxon>Bacilli</taxon>
        <taxon>Bacillales</taxon>
        <taxon>Bacillaceae</taxon>
        <taxon>Paraliobacillus</taxon>
    </lineage>
</organism>
<feature type="domain" description="Serine aminopeptidase S33" evidence="1">
    <location>
        <begin position="70"/>
        <end position="299"/>
    </location>
</feature>
<dbReference type="InterPro" id="IPR022742">
    <property type="entry name" value="Hydrolase_4"/>
</dbReference>
<dbReference type="InterPro" id="IPR051044">
    <property type="entry name" value="MAG_DAG_Lipase"/>
</dbReference>